<dbReference type="PANTHER" id="PTHR11070:SF2">
    <property type="entry name" value="ATP-DEPENDENT DNA HELICASE SRS2"/>
    <property type="match status" value="1"/>
</dbReference>
<evidence type="ECO:0000256" key="4">
    <source>
        <dbReference type="ARBA" id="ARBA00022806"/>
    </source>
</evidence>
<keyword evidence="15" id="KW-1185">Reference proteome</keyword>
<dbReference type="GO" id="GO:0000725">
    <property type="term" value="P:recombinational repair"/>
    <property type="evidence" value="ECO:0007669"/>
    <property type="project" value="TreeGrafter"/>
</dbReference>
<dbReference type="GO" id="GO:0003677">
    <property type="term" value="F:DNA binding"/>
    <property type="evidence" value="ECO:0007669"/>
    <property type="project" value="UniProtKB-KW"/>
</dbReference>
<dbReference type="GO" id="GO:0016887">
    <property type="term" value="F:ATP hydrolysis activity"/>
    <property type="evidence" value="ECO:0007669"/>
    <property type="project" value="RHEA"/>
</dbReference>
<comment type="similarity">
    <text evidence="1">Belongs to the helicase family. UvrD subfamily.</text>
</comment>
<comment type="catalytic activity">
    <reaction evidence="8">
        <text>Couples ATP hydrolysis with the unwinding of duplex DNA by translocating in the 3'-5' direction.</text>
        <dbReference type="EC" id="5.6.2.4"/>
    </reaction>
</comment>
<organism evidence="14 15">
    <name type="scientific">Mediterraneibacter butyricigenes</name>
    <dbReference type="NCBI Taxonomy" id="2316025"/>
    <lineage>
        <taxon>Bacteria</taxon>
        <taxon>Bacillati</taxon>
        <taxon>Bacillota</taxon>
        <taxon>Clostridia</taxon>
        <taxon>Lachnospirales</taxon>
        <taxon>Lachnospiraceae</taxon>
        <taxon>Mediterraneibacter</taxon>
    </lineage>
</organism>
<evidence type="ECO:0000256" key="2">
    <source>
        <dbReference type="ARBA" id="ARBA00022741"/>
    </source>
</evidence>
<dbReference type="Gene3D" id="1.10.10.160">
    <property type="match status" value="1"/>
</dbReference>
<dbReference type="InterPro" id="IPR013986">
    <property type="entry name" value="DExx_box_DNA_helicase_dom_sf"/>
</dbReference>
<evidence type="ECO:0000256" key="3">
    <source>
        <dbReference type="ARBA" id="ARBA00022801"/>
    </source>
</evidence>
<feature type="domain" description="UvrD-like helicase ATP-binding" evidence="12">
    <location>
        <begin position="8"/>
        <end position="283"/>
    </location>
</feature>
<comment type="catalytic activity">
    <reaction evidence="10">
        <text>ATP + H2O = ADP + phosphate + H(+)</text>
        <dbReference type="Rhea" id="RHEA:13065"/>
        <dbReference type="ChEBI" id="CHEBI:15377"/>
        <dbReference type="ChEBI" id="CHEBI:15378"/>
        <dbReference type="ChEBI" id="CHEBI:30616"/>
        <dbReference type="ChEBI" id="CHEBI:43474"/>
        <dbReference type="ChEBI" id="CHEBI:456216"/>
        <dbReference type="EC" id="5.6.2.4"/>
    </reaction>
</comment>
<evidence type="ECO:0000313" key="15">
    <source>
        <dbReference type="Proteomes" id="UP000265643"/>
    </source>
</evidence>
<dbReference type="EMBL" id="BHGK01000001">
    <property type="protein sequence ID" value="GCA68347.1"/>
    <property type="molecule type" value="Genomic_DNA"/>
</dbReference>
<protein>
    <recommendedName>
        <fullName evidence="9">DNA 3'-5' helicase</fullName>
        <ecNumber evidence="9">5.6.2.4</ecNumber>
    </recommendedName>
</protein>
<feature type="binding site" evidence="11">
    <location>
        <begin position="29"/>
        <end position="36"/>
    </location>
    <ligand>
        <name>ATP</name>
        <dbReference type="ChEBI" id="CHEBI:30616"/>
    </ligand>
</feature>
<keyword evidence="5 11" id="KW-0067">ATP-binding</keyword>
<dbReference type="InterPro" id="IPR027417">
    <property type="entry name" value="P-loop_NTPase"/>
</dbReference>
<evidence type="ECO:0000313" key="14">
    <source>
        <dbReference type="EMBL" id="GCA68347.1"/>
    </source>
</evidence>
<dbReference type="GO" id="GO:0043138">
    <property type="term" value="F:3'-5' DNA helicase activity"/>
    <property type="evidence" value="ECO:0007669"/>
    <property type="project" value="UniProtKB-EC"/>
</dbReference>
<evidence type="ECO:0000256" key="1">
    <source>
        <dbReference type="ARBA" id="ARBA00009922"/>
    </source>
</evidence>
<dbReference type="PROSITE" id="PS51217">
    <property type="entry name" value="UVRD_HELICASE_CTER"/>
    <property type="match status" value="1"/>
</dbReference>
<keyword evidence="4 11" id="KW-0347">Helicase</keyword>
<dbReference type="PROSITE" id="PS51198">
    <property type="entry name" value="UVRD_HELICASE_ATP_BIND"/>
    <property type="match status" value="1"/>
</dbReference>
<sequence>MKQDNSRKKLNPAQSEAVAHNDGPCLVLAGPGSGKTLTVVKRVKRLLEEKKAVPDEILVITFTKYAAREMKERFWAEMDGKKLPVTFGTFHGIYYGILKWAYRLGPANILSEEEKYQILGHVASFYELDAAQEQDFLTNLSSEIGVVKNSRYKIEKYEAKSCPVQSFREIYKDYEKKRKELKKIDFDDMLVLCCRLFEKRPDLLKLWQDKFRYILVDEFQDINQIQYDVIKMLAAPQNNLFVVGDEDQSIYGFRGAKAELMFQFEKDYPAAKRIVLNENYRSTGNIVRCANRVIKNNQMRYEKQIKAVKPDGDTLHVQEVKDPKEEAAYLADEIEKELKKGRQEEDIAVLFRTKNETAPLVEELSRRRISFWMREQIFNIYHHFIGENIASYFKMALGDRSRRTFLNVMNRPKRYLSRESLGSEEVSFEELRNFYCDKSWMLDRIDQLDVDLRILNRMTPYGAIQYLKKSVGYVDFLKEYAEQNKRNAEDLFEILYQIESQAKEFKTLEEWLNYREEYTLSLKILQQKMDRTAGSGIQLMTLHGAKGLEYPVVFLPEANETILPHRKSRTKEELEEERRLFYVGMTRAKERLVISYCVTKNGKDLIPSRFVDEIFSVEE</sequence>
<dbReference type="InterPro" id="IPR014017">
    <property type="entry name" value="DNA_helicase_UvrD-like_C"/>
</dbReference>
<dbReference type="AlphaFoldDB" id="A0A391P4B0"/>
<dbReference type="Gene3D" id="1.10.486.10">
    <property type="entry name" value="PCRA, domain 4"/>
    <property type="match status" value="1"/>
</dbReference>
<dbReference type="RefSeq" id="WP_119298983.1">
    <property type="nucleotide sequence ID" value="NZ_BHGK01000001.1"/>
</dbReference>
<dbReference type="Proteomes" id="UP000265643">
    <property type="component" value="Unassembled WGS sequence"/>
</dbReference>
<evidence type="ECO:0000256" key="8">
    <source>
        <dbReference type="ARBA" id="ARBA00034617"/>
    </source>
</evidence>
<accession>A0A391P4B0</accession>
<name>A0A391P4B0_9FIRM</name>
<keyword evidence="2 11" id="KW-0547">Nucleotide-binding</keyword>
<evidence type="ECO:0000256" key="10">
    <source>
        <dbReference type="ARBA" id="ARBA00048988"/>
    </source>
</evidence>
<proteinExistence type="inferred from homology"/>
<keyword evidence="7" id="KW-0413">Isomerase</keyword>
<dbReference type="Gene3D" id="3.40.50.300">
    <property type="entry name" value="P-loop containing nucleotide triphosphate hydrolases"/>
    <property type="match status" value="2"/>
</dbReference>
<keyword evidence="3 11" id="KW-0378">Hydrolase</keyword>
<evidence type="ECO:0000256" key="5">
    <source>
        <dbReference type="ARBA" id="ARBA00022840"/>
    </source>
</evidence>
<evidence type="ECO:0000256" key="9">
    <source>
        <dbReference type="ARBA" id="ARBA00034808"/>
    </source>
</evidence>
<comment type="caution">
    <text evidence="14">The sequence shown here is derived from an EMBL/GenBank/DDBJ whole genome shotgun (WGS) entry which is preliminary data.</text>
</comment>
<evidence type="ECO:0000256" key="7">
    <source>
        <dbReference type="ARBA" id="ARBA00023235"/>
    </source>
</evidence>
<evidence type="ECO:0000259" key="12">
    <source>
        <dbReference type="PROSITE" id="PS51198"/>
    </source>
</evidence>
<reference evidence="15" key="1">
    <citation type="submission" date="2018-09" db="EMBL/GenBank/DDBJ databases">
        <title>Draft Genome Sequence of Mediterraneibacter sp. KCTC 15684.</title>
        <authorList>
            <person name="Kim J.S."/>
            <person name="Han K.I."/>
            <person name="Suh M.K."/>
            <person name="Lee K.C."/>
            <person name="Eom M.K."/>
            <person name="Lee J.H."/>
            <person name="Park S.H."/>
            <person name="Kang S.W."/>
            <person name="Park J.E."/>
            <person name="Oh B.S."/>
            <person name="Yu S.Y."/>
            <person name="Choi S.H."/>
            <person name="Lee D.H."/>
            <person name="Yoon H."/>
            <person name="Kim B."/>
            <person name="Yang S.J."/>
            <person name="Lee J.S."/>
        </authorList>
    </citation>
    <scope>NUCLEOTIDE SEQUENCE [LARGE SCALE GENOMIC DNA]</scope>
    <source>
        <strain evidence="15">KCTC 15684</strain>
    </source>
</reference>
<dbReference type="GO" id="GO:0005524">
    <property type="term" value="F:ATP binding"/>
    <property type="evidence" value="ECO:0007669"/>
    <property type="project" value="UniProtKB-UniRule"/>
</dbReference>
<dbReference type="InterPro" id="IPR014016">
    <property type="entry name" value="UvrD-like_ATP-bd"/>
</dbReference>
<feature type="domain" description="UvrD-like helicase C-terminal" evidence="13">
    <location>
        <begin position="284"/>
        <end position="547"/>
    </location>
</feature>
<dbReference type="EC" id="5.6.2.4" evidence="9"/>
<evidence type="ECO:0000256" key="11">
    <source>
        <dbReference type="PROSITE-ProRule" id="PRU00560"/>
    </source>
</evidence>
<dbReference type="CDD" id="cd17932">
    <property type="entry name" value="DEXQc_UvrD"/>
    <property type="match status" value="1"/>
</dbReference>
<dbReference type="PANTHER" id="PTHR11070">
    <property type="entry name" value="UVRD / RECB / PCRA DNA HELICASE FAMILY MEMBER"/>
    <property type="match status" value="1"/>
</dbReference>
<evidence type="ECO:0000259" key="13">
    <source>
        <dbReference type="PROSITE" id="PS51217"/>
    </source>
</evidence>
<evidence type="ECO:0000256" key="6">
    <source>
        <dbReference type="ARBA" id="ARBA00023125"/>
    </source>
</evidence>
<keyword evidence="6" id="KW-0238">DNA-binding</keyword>
<dbReference type="InterPro" id="IPR000212">
    <property type="entry name" value="DNA_helicase_UvrD/REP"/>
</dbReference>
<dbReference type="SUPFAM" id="SSF52540">
    <property type="entry name" value="P-loop containing nucleoside triphosphate hydrolases"/>
    <property type="match status" value="1"/>
</dbReference>
<gene>
    <name evidence="14" type="ORF">KGMB01110_27830</name>
</gene>
<dbReference type="Pfam" id="PF00580">
    <property type="entry name" value="UvrD-helicase"/>
    <property type="match status" value="1"/>
</dbReference>
<dbReference type="Pfam" id="PF13361">
    <property type="entry name" value="UvrD_C"/>
    <property type="match status" value="1"/>
</dbReference>